<gene>
    <name evidence="2" type="ORF">C8A04DRAFT_38292</name>
</gene>
<dbReference type="InterPro" id="IPR011009">
    <property type="entry name" value="Kinase-like_dom_sf"/>
</dbReference>
<comment type="caution">
    <text evidence="2">The sequence shown here is derived from an EMBL/GenBank/DDBJ whole genome shotgun (WGS) entry which is preliminary data.</text>
</comment>
<proteinExistence type="predicted"/>
<accession>A0AAN6V0M7</accession>
<dbReference type="Pfam" id="PF01636">
    <property type="entry name" value="APH"/>
    <property type="match status" value="1"/>
</dbReference>
<dbReference type="PANTHER" id="PTHR21310">
    <property type="entry name" value="AMINOGLYCOSIDE PHOSPHOTRANSFERASE-RELATED-RELATED"/>
    <property type="match status" value="1"/>
</dbReference>
<dbReference type="AlphaFoldDB" id="A0AAN6V0M7"/>
<reference evidence="2" key="2">
    <citation type="submission" date="2023-05" db="EMBL/GenBank/DDBJ databases">
        <authorList>
            <consortium name="Lawrence Berkeley National Laboratory"/>
            <person name="Steindorff A."/>
            <person name="Hensen N."/>
            <person name="Bonometti L."/>
            <person name="Westerberg I."/>
            <person name="Brannstrom I.O."/>
            <person name="Guillou S."/>
            <person name="Cros-Aarteil S."/>
            <person name="Calhoun S."/>
            <person name="Haridas S."/>
            <person name="Kuo A."/>
            <person name="Mondo S."/>
            <person name="Pangilinan J."/>
            <person name="Riley R."/>
            <person name="Labutti K."/>
            <person name="Andreopoulos B."/>
            <person name="Lipzen A."/>
            <person name="Chen C."/>
            <person name="Yanf M."/>
            <person name="Daum C."/>
            <person name="Ng V."/>
            <person name="Clum A."/>
            <person name="Ohm R."/>
            <person name="Martin F."/>
            <person name="Silar P."/>
            <person name="Natvig D."/>
            <person name="Lalanne C."/>
            <person name="Gautier V."/>
            <person name="Ament-Velasquez S.L."/>
            <person name="Kruys A."/>
            <person name="Hutchinson M.I."/>
            <person name="Powell A.J."/>
            <person name="Barry K."/>
            <person name="Miller A.N."/>
            <person name="Grigoriev I.V."/>
            <person name="Debuchy R."/>
            <person name="Gladieux P."/>
            <person name="Thoren M.H."/>
            <person name="Johannesson H."/>
        </authorList>
    </citation>
    <scope>NUCLEOTIDE SEQUENCE</scope>
    <source>
        <strain evidence="2">CBS 141.50</strain>
    </source>
</reference>
<dbReference type="Proteomes" id="UP001302676">
    <property type="component" value="Unassembled WGS sequence"/>
</dbReference>
<dbReference type="EMBL" id="MU853598">
    <property type="protein sequence ID" value="KAK4142339.1"/>
    <property type="molecule type" value="Genomic_DNA"/>
</dbReference>
<organism evidence="2 3">
    <name type="scientific">Dichotomopilus funicola</name>
    <dbReference type="NCBI Taxonomy" id="1934379"/>
    <lineage>
        <taxon>Eukaryota</taxon>
        <taxon>Fungi</taxon>
        <taxon>Dikarya</taxon>
        <taxon>Ascomycota</taxon>
        <taxon>Pezizomycotina</taxon>
        <taxon>Sordariomycetes</taxon>
        <taxon>Sordariomycetidae</taxon>
        <taxon>Sordariales</taxon>
        <taxon>Chaetomiaceae</taxon>
        <taxon>Dichotomopilus</taxon>
    </lineage>
</organism>
<dbReference type="PANTHER" id="PTHR21310:SF48">
    <property type="entry name" value="AMINOGLYCOSIDE PHOSPHOTRANSFERASE DOMAIN-CONTAINING PROTEIN"/>
    <property type="match status" value="1"/>
</dbReference>
<dbReference type="GeneID" id="87820806"/>
<dbReference type="Gene3D" id="3.90.1200.10">
    <property type="match status" value="1"/>
</dbReference>
<sequence length="235" mass="26844">MASTFKRSELPYYAPANTLPAPLPTVEEILAATEFAGPKMRYETRKIPVLKGCYAVKYGRDVTLQEGENMLFIERYTNVPIPAEYIRGRLLHSAWGKLASKEKQAIASQLRRDMDEVRNLPSPGYYGGIWRQQNRDPCVISSRILSFSFLIQHPEPNLVKPMATEQEWADTMASCVRASVKNLPDNWNERRLAILRQHYRRVFSGHPPVFNHGDFSPGNIILREDGKGAVIIDWQ</sequence>
<name>A0AAN6V0M7_9PEZI</name>
<dbReference type="InterPro" id="IPR002575">
    <property type="entry name" value="Aminoglycoside_PTrfase"/>
</dbReference>
<evidence type="ECO:0000313" key="3">
    <source>
        <dbReference type="Proteomes" id="UP001302676"/>
    </source>
</evidence>
<keyword evidence="3" id="KW-1185">Reference proteome</keyword>
<evidence type="ECO:0000313" key="2">
    <source>
        <dbReference type="EMBL" id="KAK4142339.1"/>
    </source>
</evidence>
<feature type="domain" description="Aminoglycoside phosphotransferase" evidence="1">
    <location>
        <begin position="170"/>
        <end position="235"/>
    </location>
</feature>
<dbReference type="SUPFAM" id="SSF56112">
    <property type="entry name" value="Protein kinase-like (PK-like)"/>
    <property type="match status" value="1"/>
</dbReference>
<reference evidence="2" key="1">
    <citation type="journal article" date="2023" name="Mol. Phylogenet. Evol.">
        <title>Genome-scale phylogeny and comparative genomics of the fungal order Sordariales.</title>
        <authorList>
            <person name="Hensen N."/>
            <person name="Bonometti L."/>
            <person name="Westerberg I."/>
            <person name="Brannstrom I.O."/>
            <person name="Guillou S."/>
            <person name="Cros-Aarteil S."/>
            <person name="Calhoun S."/>
            <person name="Haridas S."/>
            <person name="Kuo A."/>
            <person name="Mondo S."/>
            <person name="Pangilinan J."/>
            <person name="Riley R."/>
            <person name="LaButti K."/>
            <person name="Andreopoulos B."/>
            <person name="Lipzen A."/>
            <person name="Chen C."/>
            <person name="Yan M."/>
            <person name="Daum C."/>
            <person name="Ng V."/>
            <person name="Clum A."/>
            <person name="Steindorff A."/>
            <person name="Ohm R.A."/>
            <person name="Martin F."/>
            <person name="Silar P."/>
            <person name="Natvig D.O."/>
            <person name="Lalanne C."/>
            <person name="Gautier V."/>
            <person name="Ament-Velasquez S.L."/>
            <person name="Kruys A."/>
            <person name="Hutchinson M.I."/>
            <person name="Powell A.J."/>
            <person name="Barry K."/>
            <person name="Miller A.N."/>
            <person name="Grigoriev I.V."/>
            <person name="Debuchy R."/>
            <person name="Gladieux P."/>
            <person name="Hiltunen Thoren M."/>
            <person name="Johannesson H."/>
        </authorList>
    </citation>
    <scope>NUCLEOTIDE SEQUENCE</scope>
    <source>
        <strain evidence="2">CBS 141.50</strain>
    </source>
</reference>
<dbReference type="RefSeq" id="XP_062635710.1">
    <property type="nucleotide sequence ID" value="XM_062784193.1"/>
</dbReference>
<protein>
    <recommendedName>
        <fullName evidence="1">Aminoglycoside phosphotransferase domain-containing protein</fullName>
    </recommendedName>
</protein>
<dbReference type="InterPro" id="IPR051678">
    <property type="entry name" value="AGP_Transferase"/>
</dbReference>
<evidence type="ECO:0000259" key="1">
    <source>
        <dbReference type="Pfam" id="PF01636"/>
    </source>
</evidence>